<dbReference type="PANTHER" id="PTHR12372:SF7">
    <property type="entry name" value="PROTEIN PECANEX"/>
    <property type="match status" value="1"/>
</dbReference>
<evidence type="ECO:0000256" key="1">
    <source>
        <dbReference type="RuleBase" id="RU367089"/>
    </source>
</evidence>
<proteinExistence type="inferred from homology"/>
<feature type="region of interest" description="Disordered" evidence="2">
    <location>
        <begin position="737"/>
        <end position="771"/>
    </location>
</feature>
<feature type="region of interest" description="Disordered" evidence="2">
    <location>
        <begin position="308"/>
        <end position="357"/>
    </location>
</feature>
<feature type="transmembrane region" description="Helical" evidence="1">
    <location>
        <begin position="63"/>
        <end position="83"/>
    </location>
</feature>
<evidence type="ECO:0000313" key="3">
    <source>
        <dbReference type="EnsemblMetazoa" id="tetur26g02500.1"/>
    </source>
</evidence>
<feature type="transmembrane region" description="Helical" evidence="1">
    <location>
        <begin position="690"/>
        <end position="707"/>
    </location>
</feature>
<evidence type="ECO:0000313" key="4">
    <source>
        <dbReference type="Proteomes" id="UP000015104"/>
    </source>
</evidence>
<name>T1KY53_TETUR</name>
<dbReference type="PANTHER" id="PTHR12372">
    <property type="entry name" value="PECANEX"/>
    <property type="match status" value="1"/>
</dbReference>
<feature type="compositionally biased region" description="Acidic residues" evidence="2">
    <location>
        <begin position="101"/>
        <end position="110"/>
    </location>
</feature>
<dbReference type="eggNOG" id="KOG3604">
    <property type="taxonomic scope" value="Eukaryota"/>
</dbReference>
<feature type="region of interest" description="Disordered" evidence="2">
    <location>
        <begin position="101"/>
        <end position="122"/>
    </location>
</feature>
<feature type="transmembrane region" description="Helical" evidence="1">
    <location>
        <begin position="647"/>
        <end position="670"/>
    </location>
</feature>
<organism evidence="3 4">
    <name type="scientific">Tetranychus urticae</name>
    <name type="common">Two-spotted spider mite</name>
    <dbReference type="NCBI Taxonomy" id="32264"/>
    <lineage>
        <taxon>Eukaryota</taxon>
        <taxon>Metazoa</taxon>
        <taxon>Ecdysozoa</taxon>
        <taxon>Arthropoda</taxon>
        <taxon>Chelicerata</taxon>
        <taxon>Arachnida</taxon>
        <taxon>Acari</taxon>
        <taxon>Acariformes</taxon>
        <taxon>Trombidiformes</taxon>
        <taxon>Prostigmata</taxon>
        <taxon>Eleutherengona</taxon>
        <taxon>Raphignathae</taxon>
        <taxon>Tetranychoidea</taxon>
        <taxon>Tetranychidae</taxon>
        <taxon>Tetranychus</taxon>
    </lineage>
</organism>
<feature type="transmembrane region" description="Helical" evidence="1">
    <location>
        <begin position="605"/>
        <end position="626"/>
    </location>
</feature>
<reference evidence="3" key="2">
    <citation type="submission" date="2015-06" db="UniProtKB">
        <authorList>
            <consortium name="EnsemblMetazoa"/>
        </authorList>
    </citation>
    <scope>IDENTIFICATION</scope>
</reference>
<feature type="transmembrane region" description="Helical" evidence="1">
    <location>
        <begin position="490"/>
        <end position="508"/>
    </location>
</feature>
<dbReference type="HOGENOM" id="CLU_346587_0_0_1"/>
<dbReference type="AlphaFoldDB" id="T1KY53"/>
<comment type="subcellular location">
    <subcellularLocation>
        <location evidence="1">Membrane</location>
        <topology evidence="1">Multi-pass membrane protein</topology>
    </subcellularLocation>
</comment>
<dbReference type="EMBL" id="CAEY01000699">
    <property type="status" value="NOT_ANNOTATED_CDS"/>
    <property type="molecule type" value="Genomic_DNA"/>
</dbReference>
<feature type="compositionally biased region" description="Polar residues" evidence="2">
    <location>
        <begin position="167"/>
        <end position="201"/>
    </location>
</feature>
<dbReference type="EnsemblMetazoa" id="tetur26g02500.1">
    <property type="protein sequence ID" value="tetur26g02500.1"/>
    <property type="gene ID" value="tetur26g02500"/>
</dbReference>
<protein>
    <recommendedName>
        <fullName evidence="1">Pecanex-like protein</fullName>
    </recommendedName>
</protein>
<keyword evidence="1" id="KW-0812">Transmembrane</keyword>
<evidence type="ECO:0000256" key="2">
    <source>
        <dbReference type="SAM" id="MobiDB-lite"/>
    </source>
</evidence>
<reference evidence="4" key="1">
    <citation type="submission" date="2011-08" db="EMBL/GenBank/DDBJ databases">
        <authorList>
            <person name="Rombauts S."/>
        </authorList>
    </citation>
    <scope>NUCLEOTIDE SEQUENCE</scope>
    <source>
        <strain evidence="4">London</strain>
    </source>
</reference>
<feature type="compositionally biased region" description="Polar residues" evidence="2">
    <location>
        <begin position="737"/>
        <end position="751"/>
    </location>
</feature>
<feature type="transmembrane region" description="Helical" evidence="1">
    <location>
        <begin position="790"/>
        <end position="811"/>
    </location>
</feature>
<dbReference type="Proteomes" id="UP000015104">
    <property type="component" value="Unassembled WGS sequence"/>
</dbReference>
<feature type="transmembrane region" description="Helical" evidence="1">
    <location>
        <begin position="514"/>
        <end position="533"/>
    </location>
</feature>
<sequence>MGSQLLSILRQGVWASLTGGWYYDQKQSHFSNLFHLYIWLLLLCLPLAIELCVKSYLNSQDHILVWSLYCLIIASIFTIIKLVNAYLHHLFDSGEYVVEEETTSPDDDESGGDKVDEKEGDKSSICYQSFDEASKTLNMETSSDTSKVCDIYVHSNGVANQHEHSLSNKSARNSIEGSTSRKLNRINSGKSSIRANNNSENGVIPGTSVVVYQPLAANDLPSPSTSQAIVPSSPTSVKSVDGPPSYLLARILATPGTHLARSNDDTSTGAVHCFQDECGTWLTYIFDENSIGTAKTLVNSESKPYFADIPSASGLPSNRSNADKWASDSSESSDSSDSLTVMEKTHPESGSKSNTQHQRLAIGEKCSINNTFSPQLETQFLRSPSINSMFTETNAISFPMSMNPRFGSSPNIVITSDRHVSFSTNLNSPEYANLSFRLPIRYNDFISPAKPKQYYKLWIPPCFQWRYVKIRFDRLNLLTLLDRSLTRFELISSIFLAVLVAVLGSIIIEKGFFTDLWLFIFCLVICSSQYTLLKSVQPDAASPAHGYNRIIIYSRPIYFSIVCSIILLSRYYLDNNLKYSVNFYDFNFMDPSVIRAIEEGAKICILSFPIIFSFGLLPQINTFLMYTMEQIDIHVFGGTAFTTGLTSACYCIIRSISIVLILYAIALTSLLRVTNRQRASTVLTYHDYDVLFSIFCSLLVFFAYFMSRQTSDPTIVFSLIRRYIICGGLSLNQKSKNQANRGIGNSSNPSNDIDARQEDDEDGNPIQKEYVDPLPGKLEKILLTRLENDVILAILMTIIFFAIHSCLGSFLHHLS</sequence>
<feature type="compositionally biased region" description="Low complexity" evidence="2">
    <location>
        <begin position="327"/>
        <end position="338"/>
    </location>
</feature>
<keyword evidence="4" id="KW-1185">Reference proteome</keyword>
<feature type="transmembrane region" description="Helical" evidence="1">
    <location>
        <begin position="553"/>
        <end position="573"/>
    </location>
</feature>
<comment type="similarity">
    <text evidence="1">Belongs to the pecanex family.</text>
</comment>
<keyword evidence="1" id="KW-1133">Transmembrane helix</keyword>
<dbReference type="InterPro" id="IPR039797">
    <property type="entry name" value="Pecanex"/>
</dbReference>
<feature type="compositionally biased region" description="Basic and acidic residues" evidence="2">
    <location>
        <begin position="111"/>
        <end position="122"/>
    </location>
</feature>
<feature type="transmembrane region" description="Helical" evidence="1">
    <location>
        <begin position="36"/>
        <end position="57"/>
    </location>
</feature>
<feature type="region of interest" description="Disordered" evidence="2">
    <location>
        <begin position="161"/>
        <end position="203"/>
    </location>
</feature>
<keyword evidence="1" id="KW-0472">Membrane</keyword>
<accession>T1KY53</accession>
<dbReference type="GO" id="GO:0016020">
    <property type="term" value="C:membrane"/>
    <property type="evidence" value="ECO:0007669"/>
    <property type="project" value="UniProtKB-SubCell"/>
</dbReference>